<dbReference type="RefSeq" id="WP_110173687.1">
    <property type="nucleotide sequence ID" value="NZ_CP015136.1"/>
</dbReference>
<sequence>MGRILVADDHDSLRRALARALIEAGHEITEASNGNVAIERLHETNFDVVLSDLKMGGSDGLDVLRTAKALQPQTAVILMTAFGSVHTAVEAMKIGAFDYVPKPFEIEEMEVKIDKALEHRRLRNEVDYLRHEQGGIYQFDNIIGASGALQRVLDVVKKVAKSNTTVLINGETGTGKELIAGAIHHNSLRAARNFVKVNCAALQENLLESELFGHERGAFTGADKQRIGRFEQADGGTLFLDEIGDMSANTQAKILRVLQEHEFERLGGTRTIRVDVRLIAATNRNLAAMVETGGFREDLYYRLNVVQIEMPPVRDRKEDIPALTNFFIKRFAVELKKRIEGVTPEALKLLMRYNWPGNIRELENTIERAALLSDERLISADDLRIGGTGTTTDHDAPQTVVKIPPQGVPLEEIERQAVIEALKMANWVQKDAAELLSISPRVMNYKIKTLGIDFPRSRRPPVGVPLVM</sequence>
<comment type="subcellular location">
    <subcellularLocation>
        <location evidence="1">Cytoplasm</location>
    </subcellularLocation>
</comment>
<dbReference type="SMART" id="SM00382">
    <property type="entry name" value="AAA"/>
    <property type="match status" value="1"/>
</dbReference>
<evidence type="ECO:0000313" key="20">
    <source>
        <dbReference type="Proteomes" id="UP000076079"/>
    </source>
</evidence>
<dbReference type="KEGG" id="abac:LuPra_05484"/>
<dbReference type="Pfam" id="PF00158">
    <property type="entry name" value="Sigma54_activat"/>
    <property type="match status" value="1"/>
</dbReference>
<evidence type="ECO:0000256" key="1">
    <source>
        <dbReference type="ARBA" id="ARBA00004496"/>
    </source>
</evidence>
<dbReference type="PROSITE" id="PS00688">
    <property type="entry name" value="SIGMA54_INTERACT_3"/>
    <property type="match status" value="1"/>
</dbReference>
<keyword evidence="8" id="KW-0902">Two-component regulatory system</keyword>
<keyword evidence="6" id="KW-0547">Nucleotide-binding</keyword>
<dbReference type="InterPro" id="IPR025944">
    <property type="entry name" value="Sigma_54_int_dom_CS"/>
</dbReference>
<dbReference type="InterPro" id="IPR058031">
    <property type="entry name" value="AAA_lid_NorR"/>
</dbReference>
<evidence type="ECO:0000256" key="11">
    <source>
        <dbReference type="ARBA" id="ARBA00023159"/>
    </source>
</evidence>
<dbReference type="InterPro" id="IPR003593">
    <property type="entry name" value="AAA+_ATPase"/>
</dbReference>
<dbReference type="AlphaFoldDB" id="A0A143PV21"/>
<evidence type="ECO:0000256" key="16">
    <source>
        <dbReference type="PROSITE-ProRule" id="PRU00169"/>
    </source>
</evidence>
<feature type="domain" description="Response regulatory" evidence="18">
    <location>
        <begin position="3"/>
        <end position="117"/>
    </location>
</feature>
<keyword evidence="7" id="KW-0067">ATP-binding</keyword>
<dbReference type="FunFam" id="3.40.50.2300:FF:000018">
    <property type="entry name" value="DNA-binding transcriptional regulator NtrC"/>
    <property type="match status" value="1"/>
</dbReference>
<evidence type="ECO:0000256" key="9">
    <source>
        <dbReference type="ARBA" id="ARBA00023015"/>
    </source>
</evidence>
<reference evidence="19 20" key="1">
    <citation type="journal article" date="2016" name="Genome Announc.">
        <title>First Complete Genome Sequence of a Subdivision 6 Acidobacterium Strain.</title>
        <authorList>
            <person name="Huang S."/>
            <person name="Vieira S."/>
            <person name="Bunk B."/>
            <person name="Riedel T."/>
            <person name="Sproer C."/>
            <person name="Overmann J."/>
        </authorList>
    </citation>
    <scope>NUCLEOTIDE SEQUENCE [LARGE SCALE GENOMIC DNA]</scope>
    <source>
        <strain evidence="20">DSM 100886 HEG_-6_39</strain>
    </source>
</reference>
<dbReference type="Gene3D" id="3.40.50.300">
    <property type="entry name" value="P-loop containing nucleotide triphosphate hydrolases"/>
    <property type="match status" value="1"/>
</dbReference>
<dbReference type="InterPro" id="IPR002197">
    <property type="entry name" value="HTH_Fis"/>
</dbReference>
<keyword evidence="3" id="KW-0963">Cytoplasm</keyword>
<dbReference type="Gene3D" id="1.10.10.60">
    <property type="entry name" value="Homeodomain-like"/>
    <property type="match status" value="1"/>
</dbReference>
<organism evidence="19 20">
    <name type="scientific">Luteitalea pratensis</name>
    <dbReference type="NCBI Taxonomy" id="1855912"/>
    <lineage>
        <taxon>Bacteria</taxon>
        <taxon>Pseudomonadati</taxon>
        <taxon>Acidobacteriota</taxon>
        <taxon>Vicinamibacteria</taxon>
        <taxon>Vicinamibacterales</taxon>
        <taxon>Vicinamibacteraceae</taxon>
        <taxon>Luteitalea</taxon>
    </lineage>
</organism>
<keyword evidence="9" id="KW-0805">Transcription regulation</keyword>
<dbReference type="PANTHER" id="PTHR32071:SF95">
    <property type="entry name" value="DNA-BINDING TRANSCRIPTIONAL REGULATOR NTRC"/>
    <property type="match status" value="1"/>
</dbReference>
<evidence type="ECO:0000256" key="12">
    <source>
        <dbReference type="ARBA" id="ARBA00023163"/>
    </source>
</evidence>
<proteinExistence type="predicted"/>
<dbReference type="PRINTS" id="PR01590">
    <property type="entry name" value="HTHFIS"/>
</dbReference>
<dbReference type="Pfam" id="PF00072">
    <property type="entry name" value="Response_reg"/>
    <property type="match status" value="1"/>
</dbReference>
<dbReference type="Proteomes" id="UP000076079">
    <property type="component" value="Chromosome"/>
</dbReference>
<protein>
    <recommendedName>
        <fullName evidence="2">DNA-binding transcriptional regulator NtrC</fullName>
    </recommendedName>
    <alternativeName>
        <fullName evidence="14">Nitrogen regulation protein NR(I)</fullName>
    </alternativeName>
    <alternativeName>
        <fullName evidence="15">Nitrogen regulator I</fullName>
    </alternativeName>
</protein>
<keyword evidence="5 16" id="KW-0597">Phosphoprotein</keyword>
<keyword evidence="4" id="KW-0678">Repressor</keyword>
<evidence type="ECO:0000256" key="15">
    <source>
        <dbReference type="ARBA" id="ARBA00031910"/>
    </source>
</evidence>
<dbReference type="Pfam" id="PF02954">
    <property type="entry name" value="HTH_8"/>
    <property type="match status" value="1"/>
</dbReference>
<evidence type="ECO:0000256" key="7">
    <source>
        <dbReference type="ARBA" id="ARBA00022840"/>
    </source>
</evidence>
<evidence type="ECO:0000259" key="17">
    <source>
        <dbReference type="PROSITE" id="PS50045"/>
    </source>
</evidence>
<dbReference type="PROSITE" id="PS00676">
    <property type="entry name" value="SIGMA54_INTERACT_2"/>
    <property type="match status" value="1"/>
</dbReference>
<keyword evidence="10" id="KW-0238">DNA-binding</keyword>
<dbReference type="SMART" id="SM00448">
    <property type="entry name" value="REC"/>
    <property type="match status" value="1"/>
</dbReference>
<dbReference type="PROSITE" id="PS00675">
    <property type="entry name" value="SIGMA54_INTERACT_1"/>
    <property type="match status" value="1"/>
</dbReference>
<dbReference type="GO" id="GO:0005524">
    <property type="term" value="F:ATP binding"/>
    <property type="evidence" value="ECO:0007669"/>
    <property type="project" value="UniProtKB-KW"/>
</dbReference>
<evidence type="ECO:0000256" key="4">
    <source>
        <dbReference type="ARBA" id="ARBA00022491"/>
    </source>
</evidence>
<dbReference type="InterPro" id="IPR002078">
    <property type="entry name" value="Sigma_54_int"/>
</dbReference>
<evidence type="ECO:0000256" key="6">
    <source>
        <dbReference type="ARBA" id="ARBA00022741"/>
    </source>
</evidence>
<keyword evidence="12" id="KW-0804">Transcription</keyword>
<dbReference type="GO" id="GO:0000160">
    <property type="term" value="P:phosphorelay signal transduction system"/>
    <property type="evidence" value="ECO:0007669"/>
    <property type="project" value="UniProtKB-KW"/>
</dbReference>
<dbReference type="PROSITE" id="PS50110">
    <property type="entry name" value="RESPONSE_REGULATORY"/>
    <property type="match status" value="1"/>
</dbReference>
<dbReference type="Pfam" id="PF25601">
    <property type="entry name" value="AAA_lid_14"/>
    <property type="match status" value="1"/>
</dbReference>
<evidence type="ECO:0000256" key="10">
    <source>
        <dbReference type="ARBA" id="ARBA00023125"/>
    </source>
</evidence>
<evidence type="ECO:0000313" key="19">
    <source>
        <dbReference type="EMBL" id="AMY12211.1"/>
    </source>
</evidence>
<evidence type="ECO:0000256" key="8">
    <source>
        <dbReference type="ARBA" id="ARBA00023012"/>
    </source>
</evidence>
<dbReference type="InterPro" id="IPR025662">
    <property type="entry name" value="Sigma_54_int_dom_ATP-bd_1"/>
</dbReference>
<dbReference type="FunFam" id="3.40.50.300:FF:000006">
    <property type="entry name" value="DNA-binding transcriptional regulator NtrC"/>
    <property type="match status" value="1"/>
</dbReference>
<dbReference type="InterPro" id="IPR001789">
    <property type="entry name" value="Sig_transdc_resp-reg_receiver"/>
</dbReference>
<dbReference type="InterPro" id="IPR027417">
    <property type="entry name" value="P-loop_NTPase"/>
</dbReference>
<keyword evidence="11" id="KW-0010">Activator</keyword>
<evidence type="ECO:0000259" key="18">
    <source>
        <dbReference type="PROSITE" id="PS50110"/>
    </source>
</evidence>
<reference evidence="20" key="2">
    <citation type="submission" date="2016-04" db="EMBL/GenBank/DDBJ databases">
        <title>First Complete Genome Sequence of a Subdivision 6 Acidobacterium.</title>
        <authorList>
            <person name="Huang S."/>
            <person name="Vieira S."/>
            <person name="Bunk B."/>
            <person name="Riedel T."/>
            <person name="Sproeer C."/>
            <person name="Overmann J."/>
        </authorList>
    </citation>
    <scope>NUCLEOTIDE SEQUENCE [LARGE SCALE GENOMIC DNA]</scope>
    <source>
        <strain evidence="20">DSM 100886 HEG_-6_39</strain>
    </source>
</reference>
<name>A0A143PV21_LUTPR</name>
<evidence type="ECO:0000256" key="5">
    <source>
        <dbReference type="ARBA" id="ARBA00022553"/>
    </source>
</evidence>
<dbReference type="InterPro" id="IPR025943">
    <property type="entry name" value="Sigma_54_int_dom_ATP-bd_2"/>
</dbReference>
<dbReference type="InterPro" id="IPR009057">
    <property type="entry name" value="Homeodomain-like_sf"/>
</dbReference>
<dbReference type="PANTHER" id="PTHR32071">
    <property type="entry name" value="TRANSCRIPTIONAL REGULATORY PROTEIN"/>
    <property type="match status" value="1"/>
</dbReference>
<evidence type="ECO:0000256" key="14">
    <source>
        <dbReference type="ARBA" id="ARBA00029881"/>
    </source>
</evidence>
<dbReference type="GO" id="GO:0005737">
    <property type="term" value="C:cytoplasm"/>
    <property type="evidence" value="ECO:0007669"/>
    <property type="project" value="UniProtKB-SubCell"/>
</dbReference>
<dbReference type="SUPFAM" id="SSF52540">
    <property type="entry name" value="P-loop containing nucleoside triphosphate hydrolases"/>
    <property type="match status" value="1"/>
</dbReference>
<dbReference type="STRING" id="1855912.LuPra_05484"/>
<gene>
    <name evidence="19" type="primary">zraR_24</name>
    <name evidence="19" type="ORF">LuPra_05484</name>
</gene>
<feature type="domain" description="Sigma-54 factor interaction" evidence="17">
    <location>
        <begin position="142"/>
        <end position="371"/>
    </location>
</feature>
<dbReference type="PROSITE" id="PS50045">
    <property type="entry name" value="SIGMA54_INTERACT_4"/>
    <property type="match status" value="1"/>
</dbReference>
<dbReference type="GO" id="GO:0006355">
    <property type="term" value="P:regulation of DNA-templated transcription"/>
    <property type="evidence" value="ECO:0007669"/>
    <property type="project" value="InterPro"/>
</dbReference>
<dbReference type="FunFam" id="1.10.8.60:FF:000014">
    <property type="entry name" value="DNA-binding transcriptional regulator NtrC"/>
    <property type="match status" value="1"/>
</dbReference>
<evidence type="ECO:0000256" key="2">
    <source>
        <dbReference type="ARBA" id="ARBA00019059"/>
    </source>
</evidence>
<dbReference type="CDD" id="cd00009">
    <property type="entry name" value="AAA"/>
    <property type="match status" value="1"/>
</dbReference>
<dbReference type="SUPFAM" id="SSF46689">
    <property type="entry name" value="Homeodomain-like"/>
    <property type="match status" value="1"/>
</dbReference>
<dbReference type="OrthoDB" id="9803970at2"/>
<dbReference type="Gene3D" id="1.10.8.60">
    <property type="match status" value="1"/>
</dbReference>
<dbReference type="SUPFAM" id="SSF52172">
    <property type="entry name" value="CheY-like"/>
    <property type="match status" value="1"/>
</dbReference>
<evidence type="ECO:0000256" key="13">
    <source>
        <dbReference type="ARBA" id="ARBA00023231"/>
    </source>
</evidence>
<dbReference type="EMBL" id="CP015136">
    <property type="protein sequence ID" value="AMY12211.1"/>
    <property type="molecule type" value="Genomic_DNA"/>
</dbReference>
<dbReference type="InterPro" id="IPR011006">
    <property type="entry name" value="CheY-like_superfamily"/>
</dbReference>
<evidence type="ECO:0000256" key="3">
    <source>
        <dbReference type="ARBA" id="ARBA00022490"/>
    </source>
</evidence>
<dbReference type="Gene3D" id="3.40.50.2300">
    <property type="match status" value="1"/>
</dbReference>
<dbReference type="PATRIC" id="fig|1813736.3.peg.5770"/>
<feature type="modified residue" description="4-aspartylphosphate" evidence="16">
    <location>
        <position position="52"/>
    </location>
</feature>
<dbReference type="GO" id="GO:0043565">
    <property type="term" value="F:sequence-specific DNA binding"/>
    <property type="evidence" value="ECO:0007669"/>
    <property type="project" value="InterPro"/>
</dbReference>
<keyword evidence="13" id="KW-0535">Nitrogen fixation</keyword>
<accession>A0A143PV21</accession>
<keyword evidence="20" id="KW-1185">Reference proteome</keyword>